<gene>
    <name evidence="2" type="ORF">AMJ83_11525</name>
</gene>
<proteinExistence type="predicted"/>
<evidence type="ECO:0008006" key="4">
    <source>
        <dbReference type="Google" id="ProtNLM"/>
    </source>
</evidence>
<name>A0A0S8FN57_UNCW3</name>
<feature type="signal peptide" evidence="1">
    <location>
        <begin position="1"/>
        <end position="19"/>
    </location>
</feature>
<evidence type="ECO:0000313" key="2">
    <source>
        <dbReference type="EMBL" id="KPK62149.1"/>
    </source>
</evidence>
<protein>
    <recommendedName>
        <fullName evidence="4">Outer membrane protein beta-barrel domain-containing protein</fullName>
    </recommendedName>
</protein>
<evidence type="ECO:0000313" key="3">
    <source>
        <dbReference type="Proteomes" id="UP000051373"/>
    </source>
</evidence>
<feature type="chain" id="PRO_5006646290" description="Outer membrane protein beta-barrel domain-containing protein" evidence="1">
    <location>
        <begin position="20"/>
        <end position="173"/>
    </location>
</feature>
<reference evidence="2 3" key="1">
    <citation type="journal article" date="2015" name="Microbiome">
        <title>Genomic resolution of linkages in carbon, nitrogen, and sulfur cycling among widespread estuary sediment bacteria.</title>
        <authorList>
            <person name="Baker B.J."/>
            <person name="Lazar C.S."/>
            <person name="Teske A.P."/>
            <person name="Dick G.J."/>
        </authorList>
    </citation>
    <scope>NUCLEOTIDE SEQUENCE [LARGE SCALE GENOMIC DNA]</scope>
    <source>
        <strain evidence="2">SM23_42</strain>
    </source>
</reference>
<dbReference type="Proteomes" id="UP000051373">
    <property type="component" value="Unassembled WGS sequence"/>
</dbReference>
<dbReference type="AlphaFoldDB" id="A0A0S8FN57"/>
<keyword evidence="1" id="KW-0732">Signal</keyword>
<evidence type="ECO:0000256" key="1">
    <source>
        <dbReference type="SAM" id="SignalP"/>
    </source>
</evidence>
<accession>A0A0S8FN57</accession>
<comment type="caution">
    <text evidence="2">The sequence shown here is derived from an EMBL/GenBank/DDBJ whole genome shotgun (WGS) entry which is preliminary data.</text>
</comment>
<sequence length="173" mass="19108">MKKVVLMMAILIAVSTMDAGVSRKLRKSVLDVGTRFSFYTDFDDTQFGLGCDFVFNPFKNIGLRVELAELLFNDGTLFSLNHGVFKTFPKTDLLIYLMGRDIQPYLHTGFGLVTGDGVTFIMLGGGLGIDYYMNRNFALSLEPGLYFMHASDGTSDSDLLLRISAGAKFGIMP</sequence>
<dbReference type="EMBL" id="LJUJ01000051">
    <property type="protein sequence ID" value="KPK62149.1"/>
    <property type="molecule type" value="Genomic_DNA"/>
</dbReference>
<organism evidence="2 3">
    <name type="scientific">candidate division WOR_3 bacterium SM23_42</name>
    <dbReference type="NCBI Taxonomy" id="1703779"/>
    <lineage>
        <taxon>Bacteria</taxon>
        <taxon>Bacteria division WOR-3</taxon>
    </lineage>
</organism>
<dbReference type="STRING" id="1703779.AMJ83_11525"/>
<dbReference type="Gene3D" id="2.40.160.20">
    <property type="match status" value="1"/>
</dbReference>